<comment type="caution">
    <text evidence="22">The sequence shown here is derived from an EMBL/GenBank/DDBJ whole genome shotgun (WGS) entry which is preliminary data.</text>
</comment>
<dbReference type="Proteomes" id="UP000320404">
    <property type="component" value="Unassembled WGS sequence"/>
</dbReference>
<feature type="binding site" evidence="18">
    <location>
        <position position="149"/>
    </location>
    <ligand>
        <name>(6S)-NADPHX</name>
        <dbReference type="ChEBI" id="CHEBI:64076"/>
    </ligand>
</feature>
<comment type="subunit">
    <text evidence="17">Homotetramer.</text>
</comment>
<feature type="binding site" evidence="17">
    <location>
        <position position="457"/>
    </location>
    <ligand>
        <name>AMP</name>
        <dbReference type="ChEBI" id="CHEBI:456215"/>
    </ligand>
</feature>
<dbReference type="PANTHER" id="PTHR12592">
    <property type="entry name" value="ATP-DEPENDENT (S)-NAD(P)H-HYDRATE DEHYDRATASE FAMILY MEMBER"/>
    <property type="match status" value="1"/>
</dbReference>
<evidence type="ECO:0000259" key="20">
    <source>
        <dbReference type="PROSITE" id="PS51383"/>
    </source>
</evidence>
<feature type="binding site" evidence="18">
    <location>
        <position position="167"/>
    </location>
    <ligand>
        <name>(6S)-NADPHX</name>
        <dbReference type="ChEBI" id="CHEBI:64076"/>
    </ligand>
</feature>
<comment type="function">
    <text evidence="17">Catalyzes the dehydration of the S-form of NAD(P)HX at the expense of ADP, which is converted to AMP. Together with NAD(P)HX epimerase, which catalyzes the epimerization of the S- and R-forms, the enzyme allows the repair of both epimers of NAD(P)HX, a damaged form of NAD(P)H that is a result of enzymatic or heat-dependent hydration.</text>
</comment>
<evidence type="ECO:0000259" key="21">
    <source>
        <dbReference type="PROSITE" id="PS51385"/>
    </source>
</evidence>
<dbReference type="HAMAP" id="MF_01965">
    <property type="entry name" value="NADHX_dehydratase"/>
    <property type="match status" value="1"/>
</dbReference>
<evidence type="ECO:0000313" key="23">
    <source>
        <dbReference type="Proteomes" id="UP000320404"/>
    </source>
</evidence>
<protein>
    <recommendedName>
        <fullName evidence="19">Bifunctional NAD(P)H-hydrate repair enzyme</fullName>
    </recommendedName>
    <alternativeName>
        <fullName evidence="19">Nicotinamide nucleotide repair protein</fullName>
    </alternativeName>
    <domain>
        <recommendedName>
            <fullName evidence="19">ADP-dependent (S)-NAD(P)H-hydrate dehydratase</fullName>
            <ecNumber evidence="19">4.2.1.136</ecNumber>
        </recommendedName>
        <alternativeName>
            <fullName evidence="19">ADP-dependent NAD(P)HX dehydratase</fullName>
        </alternativeName>
    </domain>
    <domain>
        <recommendedName>
            <fullName evidence="19">NAD(P)H-hydrate epimerase</fullName>
            <ecNumber evidence="19">5.1.99.6</ecNumber>
        </recommendedName>
    </domain>
</protein>
<dbReference type="GO" id="GO:0110051">
    <property type="term" value="P:metabolite repair"/>
    <property type="evidence" value="ECO:0007669"/>
    <property type="project" value="TreeGrafter"/>
</dbReference>
<keyword evidence="7 17" id="KW-0067">ATP-binding</keyword>
<dbReference type="AlphaFoldDB" id="A0A520RX08"/>
<dbReference type="Pfam" id="PF03853">
    <property type="entry name" value="YjeF_N"/>
    <property type="match status" value="1"/>
</dbReference>
<evidence type="ECO:0000256" key="9">
    <source>
        <dbReference type="ARBA" id="ARBA00022958"/>
    </source>
</evidence>
<dbReference type="EMBL" id="SHAH01000084">
    <property type="protein sequence ID" value="RZO74763.1"/>
    <property type="molecule type" value="Genomic_DNA"/>
</dbReference>
<feature type="binding site" evidence="18">
    <location>
        <begin position="138"/>
        <end position="144"/>
    </location>
    <ligand>
        <name>(6S)-NADPHX</name>
        <dbReference type="ChEBI" id="CHEBI:64076"/>
    </ligand>
</feature>
<feature type="binding site" evidence="17">
    <location>
        <position position="458"/>
    </location>
    <ligand>
        <name>(6S)-NADPHX</name>
        <dbReference type="ChEBI" id="CHEBI:64076"/>
    </ligand>
</feature>
<dbReference type="GO" id="GO:0005524">
    <property type="term" value="F:ATP binding"/>
    <property type="evidence" value="ECO:0007669"/>
    <property type="project" value="UniProtKB-UniRule"/>
</dbReference>
<dbReference type="InterPro" id="IPR004443">
    <property type="entry name" value="YjeF_N_dom"/>
</dbReference>
<keyword evidence="6 17" id="KW-0547">Nucleotide-binding</keyword>
<evidence type="ECO:0000256" key="5">
    <source>
        <dbReference type="ARBA" id="ARBA00022723"/>
    </source>
</evidence>
<dbReference type="SUPFAM" id="SSF64153">
    <property type="entry name" value="YjeF N-terminal domain-like"/>
    <property type="match status" value="1"/>
</dbReference>
<dbReference type="EC" id="4.2.1.136" evidence="19"/>
<comment type="caution">
    <text evidence="18">Lacks conserved residue(s) required for the propagation of feature annotation.</text>
</comment>
<dbReference type="PIRSF" id="PIRSF017184">
    <property type="entry name" value="Nnr"/>
    <property type="match status" value="1"/>
</dbReference>
<evidence type="ECO:0000256" key="10">
    <source>
        <dbReference type="ARBA" id="ARBA00023027"/>
    </source>
</evidence>
<evidence type="ECO:0000256" key="7">
    <source>
        <dbReference type="ARBA" id="ARBA00022840"/>
    </source>
</evidence>
<comment type="similarity">
    <text evidence="4 19">In the C-terminal section; belongs to the NnrD/CARKD family.</text>
</comment>
<feature type="binding site" evidence="17">
    <location>
        <position position="389"/>
    </location>
    <ligand>
        <name>(6S)-NADPHX</name>
        <dbReference type="ChEBI" id="CHEBI:64076"/>
    </ligand>
</feature>
<keyword evidence="13" id="KW-0511">Multifunctional enzyme</keyword>
<organism evidence="22 23">
    <name type="scientific">OM182 bacterium</name>
    <dbReference type="NCBI Taxonomy" id="2510334"/>
    <lineage>
        <taxon>Bacteria</taxon>
        <taxon>Pseudomonadati</taxon>
        <taxon>Pseudomonadota</taxon>
        <taxon>Gammaproteobacteria</taxon>
        <taxon>OMG group</taxon>
        <taxon>OM182 clade</taxon>
    </lineage>
</organism>
<dbReference type="GO" id="GO:0046872">
    <property type="term" value="F:metal ion binding"/>
    <property type="evidence" value="ECO:0007669"/>
    <property type="project" value="UniProtKB-UniRule"/>
</dbReference>
<feature type="binding site" evidence="18">
    <location>
        <position position="134"/>
    </location>
    <ligand>
        <name>K(+)</name>
        <dbReference type="ChEBI" id="CHEBI:29103"/>
    </ligand>
</feature>
<comment type="similarity">
    <text evidence="18">Belongs to the NnrE/AIBP family.</text>
</comment>
<evidence type="ECO:0000256" key="1">
    <source>
        <dbReference type="ARBA" id="ARBA00000013"/>
    </source>
</evidence>
<evidence type="ECO:0000256" key="13">
    <source>
        <dbReference type="ARBA" id="ARBA00023268"/>
    </source>
</evidence>
<comment type="catalytic activity">
    <reaction evidence="2 18 19">
        <text>(6R)-NADPHX = (6S)-NADPHX</text>
        <dbReference type="Rhea" id="RHEA:32227"/>
        <dbReference type="ChEBI" id="CHEBI:64076"/>
        <dbReference type="ChEBI" id="CHEBI:64077"/>
        <dbReference type="EC" id="5.1.99.6"/>
    </reaction>
</comment>
<dbReference type="Pfam" id="PF01256">
    <property type="entry name" value="Carb_kinase"/>
    <property type="match status" value="1"/>
</dbReference>
<keyword evidence="8 17" id="KW-0521">NADP</keyword>
<evidence type="ECO:0000256" key="14">
    <source>
        <dbReference type="ARBA" id="ARBA00025153"/>
    </source>
</evidence>
<evidence type="ECO:0000256" key="17">
    <source>
        <dbReference type="HAMAP-Rule" id="MF_01965"/>
    </source>
</evidence>
<name>A0A520RX08_9GAMM</name>
<keyword evidence="10 17" id="KW-0520">NAD</keyword>
<dbReference type="NCBIfam" id="TIGR00197">
    <property type="entry name" value="yjeF_nterm"/>
    <property type="match status" value="1"/>
</dbReference>
<evidence type="ECO:0000256" key="11">
    <source>
        <dbReference type="ARBA" id="ARBA00023235"/>
    </source>
</evidence>
<comment type="function">
    <text evidence="18">Catalyzes the epimerization of the S- and R-forms of NAD(P)HX, a damaged form of NAD(P)H that is a result of enzymatic or heat-dependent hydration. This is a prerequisite for the S-specific NAD(P)H-hydrate dehydratase to allow the repair of both epimers of NAD(P)HX.</text>
</comment>
<feature type="domain" description="YjeF N-terminal" evidence="21">
    <location>
        <begin position="18"/>
        <end position="224"/>
    </location>
</feature>
<evidence type="ECO:0000256" key="2">
    <source>
        <dbReference type="ARBA" id="ARBA00000909"/>
    </source>
</evidence>
<dbReference type="HAMAP" id="MF_01966">
    <property type="entry name" value="NADHX_epimerase"/>
    <property type="match status" value="1"/>
</dbReference>
<comment type="catalytic activity">
    <reaction evidence="1 18 19">
        <text>(6R)-NADHX = (6S)-NADHX</text>
        <dbReference type="Rhea" id="RHEA:32215"/>
        <dbReference type="ChEBI" id="CHEBI:64074"/>
        <dbReference type="ChEBI" id="CHEBI:64075"/>
        <dbReference type="EC" id="5.1.99.6"/>
    </reaction>
</comment>
<feature type="binding site" evidence="17">
    <location>
        <begin position="426"/>
        <end position="430"/>
    </location>
    <ligand>
        <name>AMP</name>
        <dbReference type="ChEBI" id="CHEBI:456215"/>
    </ligand>
</feature>
<comment type="similarity">
    <text evidence="17">Belongs to the NnrD/CARKD family.</text>
</comment>
<evidence type="ECO:0000256" key="8">
    <source>
        <dbReference type="ARBA" id="ARBA00022857"/>
    </source>
</evidence>
<reference evidence="22 23" key="1">
    <citation type="submission" date="2019-02" db="EMBL/GenBank/DDBJ databases">
        <title>Prokaryotic population dynamics and viral predation in marine succession experiment using metagenomics: the confinement effect.</title>
        <authorList>
            <person name="Haro-Moreno J.M."/>
            <person name="Rodriguez-Valera F."/>
            <person name="Lopez-Perez M."/>
        </authorList>
    </citation>
    <scope>NUCLEOTIDE SEQUENCE [LARGE SCALE GENOMIC DNA]</scope>
    <source>
        <strain evidence="22">MED-G158</strain>
    </source>
</reference>
<dbReference type="InterPro" id="IPR000631">
    <property type="entry name" value="CARKD"/>
</dbReference>
<comment type="catalytic activity">
    <reaction evidence="15 17 19">
        <text>(6S)-NADHX + ADP = AMP + phosphate + NADH + H(+)</text>
        <dbReference type="Rhea" id="RHEA:32223"/>
        <dbReference type="ChEBI" id="CHEBI:15378"/>
        <dbReference type="ChEBI" id="CHEBI:43474"/>
        <dbReference type="ChEBI" id="CHEBI:57945"/>
        <dbReference type="ChEBI" id="CHEBI:64074"/>
        <dbReference type="ChEBI" id="CHEBI:456215"/>
        <dbReference type="ChEBI" id="CHEBI:456216"/>
        <dbReference type="EC" id="4.2.1.136"/>
    </reaction>
</comment>
<feature type="binding site" evidence="18">
    <location>
        <position position="67"/>
    </location>
    <ligand>
        <name>K(+)</name>
        <dbReference type="ChEBI" id="CHEBI:29103"/>
    </ligand>
</feature>
<dbReference type="NCBIfam" id="TIGR00196">
    <property type="entry name" value="yjeF_cterm"/>
    <property type="match status" value="1"/>
</dbReference>
<evidence type="ECO:0000256" key="15">
    <source>
        <dbReference type="ARBA" id="ARBA00048238"/>
    </source>
</evidence>
<evidence type="ECO:0000256" key="3">
    <source>
        <dbReference type="ARBA" id="ARBA00006001"/>
    </source>
</evidence>
<gene>
    <name evidence="18" type="primary">nnrE</name>
    <name evidence="17" type="synonym">nnrD</name>
    <name evidence="22" type="ORF">EVA69_05360</name>
</gene>
<dbReference type="GO" id="GO:0046496">
    <property type="term" value="P:nicotinamide nucleotide metabolic process"/>
    <property type="evidence" value="ECO:0007669"/>
    <property type="project" value="UniProtKB-UniRule"/>
</dbReference>
<keyword evidence="9 18" id="KW-0630">Potassium</keyword>
<evidence type="ECO:0000256" key="19">
    <source>
        <dbReference type="PIRNR" id="PIRNR017184"/>
    </source>
</evidence>
<dbReference type="SUPFAM" id="SSF53613">
    <property type="entry name" value="Ribokinase-like"/>
    <property type="match status" value="1"/>
</dbReference>
<dbReference type="GO" id="GO:0052856">
    <property type="term" value="F:NAD(P)HX epimerase activity"/>
    <property type="evidence" value="ECO:0007669"/>
    <property type="project" value="UniProtKB-UniRule"/>
</dbReference>
<comment type="similarity">
    <text evidence="3 19">In the N-terminal section; belongs to the NnrE/AIBP family.</text>
</comment>
<evidence type="ECO:0000256" key="16">
    <source>
        <dbReference type="ARBA" id="ARBA00049209"/>
    </source>
</evidence>
<feature type="binding site" evidence="17">
    <location>
        <position position="334"/>
    </location>
    <ligand>
        <name>(6S)-NADPHX</name>
        <dbReference type="ChEBI" id="CHEBI:64076"/>
    </ligand>
</feature>
<keyword evidence="5 18" id="KW-0479">Metal-binding</keyword>
<comment type="cofactor">
    <cofactor evidence="17">
        <name>Mg(2+)</name>
        <dbReference type="ChEBI" id="CHEBI:18420"/>
    </cofactor>
</comment>
<dbReference type="EC" id="5.1.99.6" evidence="19"/>
<evidence type="ECO:0000256" key="6">
    <source>
        <dbReference type="ARBA" id="ARBA00022741"/>
    </source>
</evidence>
<evidence type="ECO:0000256" key="4">
    <source>
        <dbReference type="ARBA" id="ARBA00009524"/>
    </source>
</evidence>
<feature type="domain" description="YjeF C-terminal" evidence="20">
    <location>
        <begin position="237"/>
        <end position="517"/>
    </location>
</feature>
<keyword evidence="12 17" id="KW-0456">Lyase</keyword>
<evidence type="ECO:0000256" key="18">
    <source>
        <dbReference type="HAMAP-Rule" id="MF_01966"/>
    </source>
</evidence>
<dbReference type="PANTHER" id="PTHR12592:SF0">
    <property type="entry name" value="ATP-DEPENDENT (S)-NAD(P)H-HYDRATE DEHYDRATASE"/>
    <property type="match status" value="1"/>
</dbReference>
<evidence type="ECO:0000256" key="12">
    <source>
        <dbReference type="ARBA" id="ARBA00023239"/>
    </source>
</evidence>
<keyword evidence="11 18" id="KW-0413">Isomerase</keyword>
<feature type="binding site" evidence="17">
    <location>
        <position position="272"/>
    </location>
    <ligand>
        <name>(6S)-NADPHX</name>
        <dbReference type="ChEBI" id="CHEBI:64076"/>
    </ligand>
</feature>
<dbReference type="Gene3D" id="3.40.50.10260">
    <property type="entry name" value="YjeF N-terminal domain"/>
    <property type="match status" value="1"/>
</dbReference>
<dbReference type="PROSITE" id="PS51383">
    <property type="entry name" value="YJEF_C_3"/>
    <property type="match status" value="1"/>
</dbReference>
<accession>A0A520RX08</accession>
<dbReference type="InterPro" id="IPR036652">
    <property type="entry name" value="YjeF_N_dom_sf"/>
</dbReference>
<dbReference type="InterPro" id="IPR029056">
    <property type="entry name" value="Ribokinase-like"/>
</dbReference>
<dbReference type="GO" id="GO:0052855">
    <property type="term" value="F:ADP-dependent NAD(P)H-hydrate dehydratase activity"/>
    <property type="evidence" value="ECO:0007669"/>
    <property type="project" value="UniProtKB-UniRule"/>
</dbReference>
<dbReference type="CDD" id="cd01171">
    <property type="entry name" value="YXKO-related"/>
    <property type="match status" value="1"/>
</dbReference>
<dbReference type="InterPro" id="IPR030677">
    <property type="entry name" value="Nnr"/>
</dbReference>
<evidence type="ECO:0000313" key="22">
    <source>
        <dbReference type="EMBL" id="RZO74763.1"/>
    </source>
</evidence>
<comment type="function">
    <text evidence="14 19">Bifunctional enzyme that catalyzes the epimerization of the S- and R-forms of NAD(P)HX and the dehydration of the S-form of NAD(P)HX at the expense of ADP, which is converted to AMP. This allows the repair of both epimers of NAD(P)HX, a damaged form of NAD(P)H that is a result of enzymatic or heat-dependent hydration.</text>
</comment>
<proteinExistence type="inferred from homology"/>
<sequence length="518" mass="54244">MAEYSSRLPRDLYQAAAVQQLDRLAIDTFGIEGFSLMQRAGRACFAALLEHWPETRRLRVFAGAGNNAGDGYVIAALAAEQGLQSEIVYLSSPDRLRGDAAKACAMARKEDVQLVAFNDYYQQPEGDSPTVLVDALLGTGLDREVTGDYAAAISLINASHKPVLAVDIPSGLHANTGEPLGCAVDAGITVTFIGMKQGLLTGSAPDYIGKLFFSDLGVPSEVYLHADAAKPGVKRIDINSVRDSIKPRAPASHKGTFGHVVVVGGDRGYGGAVLMAAEAAQRSGAGLVSVITRSEHRAGMLARRPELMVAGTEDEGFDAAELLAKATVIVVGPGLGRGRWGEDLLARSLATQMAQQTPLVIDADGLNLLADRDNGQTGLKRETWILTPHPGEAARLIDTSLDMVKADRFAAIAAMQQKWGGTCLLKGSGSLIRSSFATDTTFLCDEGNAGMASGGMGDVLAGVTAALVAQGLPNDQALQCAVCVHGEAADLAAAESGQRGMLATDLLPLIRQLLNPDL</sequence>
<dbReference type="Gene3D" id="3.40.1190.20">
    <property type="match status" value="1"/>
</dbReference>
<dbReference type="PROSITE" id="PS51385">
    <property type="entry name" value="YJEF_N"/>
    <property type="match status" value="1"/>
</dbReference>
<comment type="catalytic activity">
    <reaction evidence="16 17 19">
        <text>(6S)-NADPHX + ADP = AMP + phosphate + NADPH + H(+)</text>
        <dbReference type="Rhea" id="RHEA:32235"/>
        <dbReference type="ChEBI" id="CHEBI:15378"/>
        <dbReference type="ChEBI" id="CHEBI:43474"/>
        <dbReference type="ChEBI" id="CHEBI:57783"/>
        <dbReference type="ChEBI" id="CHEBI:64076"/>
        <dbReference type="ChEBI" id="CHEBI:456215"/>
        <dbReference type="ChEBI" id="CHEBI:456216"/>
        <dbReference type="EC" id="4.2.1.136"/>
    </reaction>
</comment>
<comment type="cofactor">
    <cofactor evidence="18 19">
        <name>K(+)</name>
        <dbReference type="ChEBI" id="CHEBI:29103"/>
    </cofactor>
    <text evidence="18 19">Binds 1 potassium ion per subunit.</text>
</comment>
<feature type="binding site" evidence="18">
    <location>
        <position position="170"/>
    </location>
    <ligand>
        <name>K(+)</name>
        <dbReference type="ChEBI" id="CHEBI:29103"/>
    </ligand>
</feature>